<dbReference type="VEuPathDB" id="TriTrypDB:BCY84_01184"/>
<dbReference type="VEuPathDB" id="TriTrypDB:TCSYLVIO_003377"/>
<evidence type="ECO:0000313" key="2">
    <source>
        <dbReference type="Proteomes" id="UP000246121"/>
    </source>
</evidence>
<dbReference type="VEuPathDB" id="TriTrypDB:C3747_104g129"/>
<name>A0A2V2VJZ3_TRYCR</name>
<dbReference type="AlphaFoldDB" id="A0A2V2VJZ3"/>
<evidence type="ECO:0000313" key="1">
    <source>
        <dbReference type="EMBL" id="PWU96759.1"/>
    </source>
</evidence>
<proteinExistence type="predicted"/>
<accession>A0A2V2VJZ3</accession>
<dbReference type="VEuPathDB" id="TriTrypDB:TcG_00956"/>
<dbReference type="VEuPathDB" id="TriTrypDB:TcCLB.510445.20"/>
<dbReference type="VEuPathDB" id="TriTrypDB:TcYC6_0098860"/>
<dbReference type="VEuPathDB" id="TriTrypDB:TcCLB.506945.120"/>
<dbReference type="VEuPathDB" id="TriTrypDB:TcBrA4_0027370"/>
<dbReference type="VEuPathDB" id="TriTrypDB:Tc_MARK_2097"/>
<protein>
    <submittedName>
        <fullName evidence="1">Putative chromosomal passenger protein</fullName>
    </submittedName>
</protein>
<dbReference type="Proteomes" id="UP000246121">
    <property type="component" value="Unassembled WGS sequence"/>
</dbReference>
<gene>
    <name evidence="1" type="ORF">C4B63_18g161</name>
</gene>
<reference evidence="1 2" key="1">
    <citation type="journal article" date="2018" name="Microb. Genom.">
        <title>Expanding an expanded genome: long-read sequencing of Trypanosoma cruzi.</title>
        <authorList>
            <person name="Berna L."/>
            <person name="Rodriguez M."/>
            <person name="Chiribao M.L."/>
            <person name="Parodi-Talice A."/>
            <person name="Pita S."/>
            <person name="Rijo G."/>
            <person name="Alvarez-Valin F."/>
            <person name="Robello C."/>
        </authorList>
    </citation>
    <scope>NUCLEOTIDE SEQUENCE [LARGE SCALE GENOMIC DNA]</scope>
    <source>
        <strain evidence="1 2">Dm28c</strain>
    </source>
</reference>
<dbReference type="VEuPathDB" id="TriTrypDB:TcCL_NonESM08007"/>
<dbReference type="EMBL" id="PRFA01000018">
    <property type="protein sequence ID" value="PWU96759.1"/>
    <property type="molecule type" value="Genomic_DNA"/>
</dbReference>
<dbReference type="VEuPathDB" id="TriTrypDB:TCDM_02071"/>
<comment type="caution">
    <text evidence="1">The sequence shown here is derived from an EMBL/GenBank/DDBJ whole genome shotgun (WGS) entry which is preliminary data.</text>
</comment>
<dbReference type="VEuPathDB" id="TriTrypDB:C4B63_18g161"/>
<organism evidence="1 2">
    <name type="scientific">Trypanosoma cruzi</name>
    <dbReference type="NCBI Taxonomy" id="5693"/>
    <lineage>
        <taxon>Eukaryota</taxon>
        <taxon>Discoba</taxon>
        <taxon>Euglenozoa</taxon>
        <taxon>Kinetoplastea</taxon>
        <taxon>Metakinetoplastina</taxon>
        <taxon>Trypanosomatida</taxon>
        <taxon>Trypanosomatidae</taxon>
        <taxon>Trypanosoma</taxon>
        <taxon>Schizotrypanum</taxon>
    </lineage>
</organism>
<dbReference type="VEuPathDB" id="TriTrypDB:ECC02_000351"/>
<sequence>MTATWSPQLVEELLFRQYIKGEDVSMLLPPPPALAVDQYMEKYEQSTKMMSSYVRNGLTATLTSQNVNTASRIYGATPVKGHASFSRAANAPLTAADSSVDPRAQLKCTPSAKELPPSVLDSPVPAAANAAARQANASPSSYVRRNRVEWPSSVPSNASLKSSSRSKVAHLTAKRVAAQETVDPDLVFAQNPGELPLHAIFASFPKALDSLAAIRGASGDWRNDTFNTEEESQYKRDLGFVHLGPSQCLLSRSNLLHK</sequence>